<keyword evidence="5" id="KW-1185">Reference proteome</keyword>
<dbReference type="eggNOG" id="KOG0134">
    <property type="taxonomic scope" value="Eukaryota"/>
</dbReference>
<dbReference type="FunFam" id="3.20.20.70:FF:000138">
    <property type="entry name" value="NADPH dehydrogenase 1"/>
    <property type="match status" value="1"/>
</dbReference>
<accession>Q5B2K2</accession>
<dbReference type="InterPro" id="IPR001155">
    <property type="entry name" value="OxRdtase_FMN_N"/>
</dbReference>
<feature type="region of interest" description="Disordered" evidence="2">
    <location>
        <begin position="114"/>
        <end position="144"/>
    </location>
</feature>
<evidence type="ECO:0000259" key="3">
    <source>
        <dbReference type="Pfam" id="PF00724"/>
    </source>
</evidence>
<dbReference type="CDD" id="cd02933">
    <property type="entry name" value="OYE_like_FMN"/>
    <property type="match status" value="1"/>
</dbReference>
<protein>
    <submittedName>
        <fullName evidence="4">NADH:flavin oxidoreductase/NADH oxidase family protein (AFU_orthologue AFUA_2G04060)</fullName>
    </submittedName>
</protein>
<dbReference type="FunCoup" id="Q5B2K2">
    <property type="interactions" value="796"/>
</dbReference>
<dbReference type="RefSeq" id="XP_662832.1">
    <property type="nucleotide sequence ID" value="XM_657740.2"/>
</dbReference>
<dbReference type="PANTHER" id="PTHR22893:SF91">
    <property type="entry name" value="NADPH DEHYDROGENASE 2-RELATED"/>
    <property type="match status" value="1"/>
</dbReference>
<dbReference type="GO" id="GO:0003959">
    <property type="term" value="F:NADPH dehydrogenase activity"/>
    <property type="evidence" value="ECO:0000318"/>
    <property type="project" value="GO_Central"/>
</dbReference>
<sequence>MDSSKLFTPLKVGNIQLAHRITLPPMTRFRVDEGHIPQDQVAEYYAQRAAVPGTLLITEATLISTRPGVYTHVPGLWSKEQIAQWRKVTDAVHAKGSFIYNQLWALGRVADPEATKKEHGGSEGRVIAPSAVPLDPSGEPPKEMSEEDIAGVIQDFATAAKNAIEAGFDGVEIHGANGYLVDQFIQKAANKRSDRWGGSVENRARFPLEVIRAVVDAIGAERTAIRYSPWSTFQGMGVDPDEEQIAQFAYLAKKTAEFKLAFVHLVEGRIAGNTETDENGGRNLHFFFDAYGRAGPIMVAGGYVGETAREAADVQYKDYDVMIAIGRPWTANPDLPFKVKKGIPLRPYEREHFYTVRSPKGYIDYDFSEEFKAATGTRL</sequence>
<dbReference type="InterPro" id="IPR045247">
    <property type="entry name" value="Oye-like"/>
</dbReference>
<evidence type="ECO:0000313" key="4">
    <source>
        <dbReference type="EMBL" id="CBF81125.1"/>
    </source>
</evidence>
<dbReference type="SUPFAM" id="SSF51395">
    <property type="entry name" value="FMN-linked oxidoreductases"/>
    <property type="match status" value="1"/>
</dbReference>
<accession>C8VFA6</accession>
<reference evidence="5" key="1">
    <citation type="journal article" date="2005" name="Nature">
        <title>Sequencing of Aspergillus nidulans and comparative analysis with A. fumigatus and A. oryzae.</title>
        <authorList>
            <person name="Galagan J.E."/>
            <person name="Calvo S.E."/>
            <person name="Cuomo C."/>
            <person name="Ma L.J."/>
            <person name="Wortman J.R."/>
            <person name="Batzoglou S."/>
            <person name="Lee S.I."/>
            <person name="Basturkmen M."/>
            <person name="Spevak C.C."/>
            <person name="Clutterbuck J."/>
            <person name="Kapitonov V."/>
            <person name="Jurka J."/>
            <person name="Scazzocchio C."/>
            <person name="Farman M."/>
            <person name="Butler J."/>
            <person name="Purcell S."/>
            <person name="Harris S."/>
            <person name="Braus G.H."/>
            <person name="Draht O."/>
            <person name="Busch S."/>
            <person name="D'Enfert C."/>
            <person name="Bouchier C."/>
            <person name="Goldman G.H."/>
            <person name="Bell-Pedersen D."/>
            <person name="Griffiths-Jones S."/>
            <person name="Doonan J.H."/>
            <person name="Yu J."/>
            <person name="Vienken K."/>
            <person name="Pain A."/>
            <person name="Freitag M."/>
            <person name="Selker E.U."/>
            <person name="Archer D.B."/>
            <person name="Penalva M.A."/>
            <person name="Oakley B.R."/>
            <person name="Momany M."/>
            <person name="Tanaka T."/>
            <person name="Kumagai T."/>
            <person name="Asai K."/>
            <person name="Machida M."/>
            <person name="Nierman W.C."/>
            <person name="Denning D.W."/>
            <person name="Caddick M."/>
            <person name="Hynes M."/>
            <person name="Paoletti M."/>
            <person name="Fischer R."/>
            <person name="Miller B."/>
            <person name="Dyer P."/>
            <person name="Sachs M.S."/>
            <person name="Osmani S.A."/>
            <person name="Birren B.W."/>
        </authorList>
    </citation>
    <scope>NUCLEOTIDE SEQUENCE [LARGE SCALE GENOMIC DNA]</scope>
    <source>
        <strain evidence="5">FGSC A4 / ATCC 38163 / CBS 112.46 / NRRL 194 / M139</strain>
    </source>
</reference>
<dbReference type="KEGG" id="ani:ANIA_05228"/>
<feature type="domain" description="NADH:flavin oxidoreductase/NADH oxidase N-terminal" evidence="3">
    <location>
        <begin position="5"/>
        <end position="345"/>
    </location>
</feature>
<name>Q5B2K2_EMENI</name>
<keyword evidence="1" id="KW-0521">NADP</keyword>
<dbReference type="InterPro" id="IPR013785">
    <property type="entry name" value="Aldolase_TIM"/>
</dbReference>
<dbReference type="PANTHER" id="PTHR22893">
    <property type="entry name" value="NADH OXIDOREDUCTASE-RELATED"/>
    <property type="match status" value="1"/>
</dbReference>
<evidence type="ECO:0000256" key="1">
    <source>
        <dbReference type="ARBA" id="ARBA00022857"/>
    </source>
</evidence>
<evidence type="ECO:0000256" key="2">
    <source>
        <dbReference type="SAM" id="MobiDB-lite"/>
    </source>
</evidence>
<dbReference type="Pfam" id="PF00724">
    <property type="entry name" value="Oxidored_FMN"/>
    <property type="match status" value="1"/>
</dbReference>
<dbReference type="GO" id="GO:0010181">
    <property type="term" value="F:FMN binding"/>
    <property type="evidence" value="ECO:0007669"/>
    <property type="project" value="InterPro"/>
</dbReference>
<dbReference type="InParanoid" id="Q5B2K2"/>
<dbReference type="HOGENOM" id="CLU_012153_0_0_1"/>
<gene>
    <name evidence="4" type="ORF">ANIA_05228</name>
</gene>
<dbReference type="Proteomes" id="UP000000560">
    <property type="component" value="Chromosome V"/>
</dbReference>
<dbReference type="AlphaFoldDB" id="Q5B2K2"/>
<dbReference type="GeneID" id="2871521"/>
<dbReference type="OrthoDB" id="276546at2759"/>
<evidence type="ECO:0000313" key="5">
    <source>
        <dbReference type="Proteomes" id="UP000000560"/>
    </source>
</evidence>
<dbReference type="Gene3D" id="3.20.20.70">
    <property type="entry name" value="Aldolase class I"/>
    <property type="match status" value="1"/>
</dbReference>
<organism evidence="4 5">
    <name type="scientific">Emericella nidulans (strain FGSC A4 / ATCC 38163 / CBS 112.46 / NRRL 194 / M139)</name>
    <name type="common">Aspergillus nidulans</name>
    <dbReference type="NCBI Taxonomy" id="227321"/>
    <lineage>
        <taxon>Eukaryota</taxon>
        <taxon>Fungi</taxon>
        <taxon>Dikarya</taxon>
        <taxon>Ascomycota</taxon>
        <taxon>Pezizomycotina</taxon>
        <taxon>Eurotiomycetes</taxon>
        <taxon>Eurotiomycetidae</taxon>
        <taxon>Eurotiales</taxon>
        <taxon>Aspergillaceae</taxon>
        <taxon>Aspergillus</taxon>
        <taxon>Aspergillus subgen. Nidulantes</taxon>
    </lineage>
</organism>
<reference evidence="5" key="2">
    <citation type="journal article" date="2009" name="Fungal Genet. Biol.">
        <title>The 2008 update of the Aspergillus nidulans genome annotation: a community effort.</title>
        <authorList>
            <person name="Wortman J.R."/>
            <person name="Gilsenan J.M."/>
            <person name="Joardar V."/>
            <person name="Deegan J."/>
            <person name="Clutterbuck J."/>
            <person name="Andersen M.R."/>
            <person name="Archer D."/>
            <person name="Bencina M."/>
            <person name="Braus G."/>
            <person name="Coutinho P."/>
            <person name="von Dohren H."/>
            <person name="Doonan J."/>
            <person name="Driessen A.J."/>
            <person name="Durek P."/>
            <person name="Espeso E."/>
            <person name="Fekete E."/>
            <person name="Flipphi M."/>
            <person name="Estrada C.G."/>
            <person name="Geysens S."/>
            <person name="Goldman G."/>
            <person name="de Groot P.W."/>
            <person name="Hansen K."/>
            <person name="Harris S.D."/>
            <person name="Heinekamp T."/>
            <person name="Helmstaedt K."/>
            <person name="Henrissat B."/>
            <person name="Hofmann G."/>
            <person name="Homan T."/>
            <person name="Horio T."/>
            <person name="Horiuchi H."/>
            <person name="James S."/>
            <person name="Jones M."/>
            <person name="Karaffa L."/>
            <person name="Karanyi Z."/>
            <person name="Kato M."/>
            <person name="Keller N."/>
            <person name="Kelly D.E."/>
            <person name="Kiel J.A."/>
            <person name="Kim J.M."/>
            <person name="van der Klei I.J."/>
            <person name="Klis F.M."/>
            <person name="Kovalchuk A."/>
            <person name="Krasevec N."/>
            <person name="Kubicek C.P."/>
            <person name="Liu B."/>
            <person name="Maccabe A."/>
            <person name="Meyer V."/>
            <person name="Mirabito P."/>
            <person name="Miskei M."/>
            <person name="Mos M."/>
            <person name="Mullins J."/>
            <person name="Nelson D.R."/>
            <person name="Nielsen J."/>
            <person name="Oakley B.R."/>
            <person name="Osmani S.A."/>
            <person name="Pakula T."/>
            <person name="Paszewski A."/>
            <person name="Paulsen I."/>
            <person name="Pilsyk S."/>
            <person name="Pocsi I."/>
            <person name="Punt P.J."/>
            <person name="Ram A.F."/>
            <person name="Ren Q."/>
            <person name="Robellet X."/>
            <person name="Robson G."/>
            <person name="Seiboth B."/>
            <person name="van Solingen P."/>
            <person name="Specht T."/>
            <person name="Sun J."/>
            <person name="Taheri-Talesh N."/>
            <person name="Takeshita N."/>
            <person name="Ussery D."/>
            <person name="vanKuyk P.A."/>
            <person name="Visser H."/>
            <person name="van de Vondervoort P.J."/>
            <person name="de Vries R.P."/>
            <person name="Walton J."/>
            <person name="Xiang X."/>
            <person name="Xiong Y."/>
            <person name="Zeng A.P."/>
            <person name="Brandt B.W."/>
            <person name="Cornell M.J."/>
            <person name="van den Hondel C.A."/>
            <person name="Visser J."/>
            <person name="Oliver S.G."/>
            <person name="Turner G."/>
        </authorList>
    </citation>
    <scope>GENOME REANNOTATION</scope>
    <source>
        <strain evidence="5">FGSC A4 / ATCC 38163 / CBS 112.46 / NRRL 194 / M139</strain>
    </source>
</reference>
<dbReference type="OMA" id="DERMCIL"/>
<dbReference type="EMBL" id="BN001305">
    <property type="protein sequence ID" value="CBF81125.1"/>
    <property type="molecule type" value="Genomic_DNA"/>
</dbReference>
<proteinExistence type="predicted"/>